<keyword evidence="3" id="KW-1185">Reference proteome</keyword>
<feature type="region of interest" description="Disordered" evidence="1">
    <location>
        <begin position="409"/>
        <end position="451"/>
    </location>
</feature>
<name>A0A2P6TW15_CHLSO</name>
<dbReference type="Proteomes" id="UP000239899">
    <property type="component" value="Unassembled WGS sequence"/>
</dbReference>
<feature type="region of interest" description="Disordered" evidence="1">
    <location>
        <begin position="366"/>
        <end position="389"/>
    </location>
</feature>
<feature type="compositionally biased region" description="Low complexity" evidence="1">
    <location>
        <begin position="504"/>
        <end position="517"/>
    </location>
</feature>
<dbReference type="EMBL" id="LHPG02000005">
    <property type="protein sequence ID" value="PRW58259.1"/>
    <property type="molecule type" value="Genomic_DNA"/>
</dbReference>
<comment type="caution">
    <text evidence="2">The sequence shown here is derived from an EMBL/GenBank/DDBJ whole genome shotgun (WGS) entry which is preliminary data.</text>
</comment>
<proteinExistence type="predicted"/>
<sequence>MAQQEAELEAFMASGSAAAAQACTSGAASQGFLLLDPQLPLGMLSCLETADMLALSGVCRGTRCASFELLRREEVALHNMHSQRYGSSSADSCYVPLQLTGEGSTAEGSASRKIRVAEWRAMRCYSLLWGSPEAAVEQSRLHQIEQNAAWNQAANDIPAERACAMGDKYDYDVLSAAVKSVRRSTHLNWIVSRIELSRAEPLDDPLLCELFIVEHEWLGDFIRAIESSSWGGAEEHLMDVASAAQAEDADRDAWAAAFYRQLEASPLLSATLDSRLPTVPVILHPSVPRGGEPPPVTARHLGFLRVDLTGETPGPGRFFPLFPADAAEAEAGVDTGSLDRFGCTGHWASSGCIRLLTAPSFSSSAAAGSSSGGSCDGDDSLEGSSSRGTMSLMKPDAFARLWARDGASGKLAGSSGGSSRPNGGGSGGSGTTTSAPGRPSRGSAAAPPAPSDLPAGWHVPYARLHPLVEAYGGLYRELKAAGRDLSKAHYMLRGWKTREGRPRQGGSAPRAPAAGSKPQRKGVVPAEVAATRDLRAMVNWPGLLELLEEEGVESVPTDGVRYWLARMGGDFQARLAAAGILCAETSVHHIIARNSRGIDHPLNYFLIDRGPNSAMGAKVEGFRDANGVKLHMRDIVGERAFEVALAACNLYHGVLWAGRQRGAPLSDTLRELREGAFALADEAIAERQQREARLEAKRQRGAVGAAGGAGAADGAAAATTASVIARGSPLQEQGRSAAALSASQQAAAASHSFQAEAVQHAPNVTSAAAAVLPLLRSAPSPDGALAAAYGLADAASAQV</sequence>
<dbReference type="AlphaFoldDB" id="A0A2P6TW15"/>
<protein>
    <submittedName>
        <fullName evidence="2">Uncharacterized protein</fullName>
    </submittedName>
</protein>
<dbReference type="OrthoDB" id="513899at2759"/>
<accession>A0A2P6TW15</accession>
<feature type="region of interest" description="Disordered" evidence="1">
    <location>
        <begin position="495"/>
        <end position="525"/>
    </location>
</feature>
<evidence type="ECO:0000256" key="1">
    <source>
        <dbReference type="SAM" id="MobiDB-lite"/>
    </source>
</evidence>
<feature type="compositionally biased region" description="Low complexity" evidence="1">
    <location>
        <begin position="431"/>
        <end position="446"/>
    </location>
</feature>
<evidence type="ECO:0000313" key="3">
    <source>
        <dbReference type="Proteomes" id="UP000239899"/>
    </source>
</evidence>
<feature type="compositionally biased region" description="Low complexity" evidence="1">
    <location>
        <begin position="409"/>
        <end position="421"/>
    </location>
</feature>
<evidence type="ECO:0000313" key="2">
    <source>
        <dbReference type="EMBL" id="PRW58259.1"/>
    </source>
</evidence>
<reference evidence="2 3" key="1">
    <citation type="journal article" date="2018" name="Plant J.">
        <title>Genome sequences of Chlorella sorokiniana UTEX 1602 and Micractinium conductrix SAG 241.80: implications to maltose excretion by a green alga.</title>
        <authorList>
            <person name="Arriola M.B."/>
            <person name="Velmurugan N."/>
            <person name="Zhang Y."/>
            <person name="Plunkett M.H."/>
            <person name="Hondzo H."/>
            <person name="Barney B.M."/>
        </authorList>
    </citation>
    <scope>NUCLEOTIDE SEQUENCE [LARGE SCALE GENOMIC DNA]</scope>
    <source>
        <strain evidence="3">UTEX 1602</strain>
    </source>
</reference>
<organism evidence="2 3">
    <name type="scientific">Chlorella sorokiniana</name>
    <name type="common">Freshwater green alga</name>
    <dbReference type="NCBI Taxonomy" id="3076"/>
    <lineage>
        <taxon>Eukaryota</taxon>
        <taxon>Viridiplantae</taxon>
        <taxon>Chlorophyta</taxon>
        <taxon>core chlorophytes</taxon>
        <taxon>Trebouxiophyceae</taxon>
        <taxon>Chlorellales</taxon>
        <taxon>Chlorellaceae</taxon>
        <taxon>Chlorella clade</taxon>
        <taxon>Chlorella</taxon>
    </lineage>
</organism>
<gene>
    <name evidence="2" type="ORF">C2E21_2768</name>
</gene>